<dbReference type="Proteomes" id="UP001412067">
    <property type="component" value="Unassembled WGS sequence"/>
</dbReference>
<comment type="catalytic activity">
    <reaction evidence="7">
        <text>L-threonyl-[protein] + ATP = O-phospho-L-threonyl-[protein] + ADP + H(+)</text>
        <dbReference type="Rhea" id="RHEA:46608"/>
        <dbReference type="Rhea" id="RHEA-COMP:11060"/>
        <dbReference type="Rhea" id="RHEA-COMP:11605"/>
        <dbReference type="ChEBI" id="CHEBI:15378"/>
        <dbReference type="ChEBI" id="CHEBI:30013"/>
        <dbReference type="ChEBI" id="CHEBI:30616"/>
        <dbReference type="ChEBI" id="CHEBI:61977"/>
        <dbReference type="ChEBI" id="CHEBI:456216"/>
        <dbReference type="EC" id="2.7.11.1"/>
    </reaction>
</comment>
<proteinExistence type="predicted"/>
<accession>A0ABR2LZB7</accession>
<dbReference type="PROSITE" id="PS00109">
    <property type="entry name" value="PROTEIN_KINASE_TYR"/>
    <property type="match status" value="1"/>
</dbReference>
<evidence type="ECO:0000313" key="10">
    <source>
        <dbReference type="EMBL" id="KAK8955577.1"/>
    </source>
</evidence>
<dbReference type="PANTHER" id="PTHR48005:SF70">
    <property type="entry name" value="MDIS1-INTERACTING RECEPTOR LIKE KINASE 2-LIKE"/>
    <property type="match status" value="1"/>
</dbReference>
<dbReference type="EC" id="2.7.11.1" evidence="1"/>
<keyword evidence="3" id="KW-0808">Transferase</keyword>
<keyword evidence="6" id="KW-0067">ATP-binding</keyword>
<dbReference type="InterPro" id="IPR000719">
    <property type="entry name" value="Prot_kinase_dom"/>
</dbReference>
<name>A0ABR2LZB7_9ASPA</name>
<dbReference type="InterPro" id="IPR011009">
    <property type="entry name" value="Kinase-like_dom_sf"/>
</dbReference>
<evidence type="ECO:0000256" key="2">
    <source>
        <dbReference type="ARBA" id="ARBA00022527"/>
    </source>
</evidence>
<dbReference type="InterPro" id="IPR051420">
    <property type="entry name" value="Ser_Thr_Kinases_DiverseReg"/>
</dbReference>
<evidence type="ECO:0000256" key="6">
    <source>
        <dbReference type="ARBA" id="ARBA00022840"/>
    </source>
</evidence>
<sequence>MHDDCSPSIVHRDITSSNILLDLEFKACVSDFGIARLMQLDSSNWTLNAGTRGYMAPELAYDPRVTDRCDVYRFGVVTLEIFVGMHPGDLISSLSSPEVQSTPLKDMLDDRIPLPETTNAVSDHVIKAFAIALKCINSNPHNRPSMKEVSWSLSKPELRHKLAPLPLLTISSLMVAEI</sequence>
<comment type="catalytic activity">
    <reaction evidence="8">
        <text>L-seryl-[protein] + ATP = O-phospho-L-seryl-[protein] + ADP + H(+)</text>
        <dbReference type="Rhea" id="RHEA:17989"/>
        <dbReference type="Rhea" id="RHEA-COMP:9863"/>
        <dbReference type="Rhea" id="RHEA-COMP:11604"/>
        <dbReference type="ChEBI" id="CHEBI:15378"/>
        <dbReference type="ChEBI" id="CHEBI:29999"/>
        <dbReference type="ChEBI" id="CHEBI:30616"/>
        <dbReference type="ChEBI" id="CHEBI:83421"/>
        <dbReference type="ChEBI" id="CHEBI:456216"/>
        <dbReference type="EC" id="2.7.11.1"/>
    </reaction>
</comment>
<gene>
    <name evidence="10" type="ORF">KSP40_PGU002504</name>
</gene>
<evidence type="ECO:0000256" key="5">
    <source>
        <dbReference type="ARBA" id="ARBA00022777"/>
    </source>
</evidence>
<evidence type="ECO:0000256" key="7">
    <source>
        <dbReference type="ARBA" id="ARBA00047899"/>
    </source>
</evidence>
<keyword evidence="2" id="KW-0723">Serine/threonine-protein kinase</keyword>
<evidence type="ECO:0000256" key="4">
    <source>
        <dbReference type="ARBA" id="ARBA00022741"/>
    </source>
</evidence>
<keyword evidence="5" id="KW-0418">Kinase</keyword>
<comment type="caution">
    <text evidence="10">The sequence shown here is derived from an EMBL/GenBank/DDBJ whole genome shotgun (WGS) entry which is preliminary data.</text>
</comment>
<dbReference type="PANTHER" id="PTHR48005">
    <property type="entry name" value="LEUCINE RICH REPEAT KINASE 2"/>
    <property type="match status" value="1"/>
</dbReference>
<dbReference type="InterPro" id="IPR008266">
    <property type="entry name" value="Tyr_kinase_AS"/>
</dbReference>
<dbReference type="SUPFAM" id="SSF56112">
    <property type="entry name" value="Protein kinase-like (PK-like)"/>
    <property type="match status" value="1"/>
</dbReference>
<evidence type="ECO:0000313" key="11">
    <source>
        <dbReference type="Proteomes" id="UP001412067"/>
    </source>
</evidence>
<feature type="domain" description="Protein kinase" evidence="9">
    <location>
        <begin position="1"/>
        <end position="158"/>
    </location>
</feature>
<protein>
    <recommendedName>
        <fullName evidence="1">non-specific serine/threonine protein kinase</fullName>
        <ecNumber evidence="1">2.7.11.1</ecNumber>
    </recommendedName>
</protein>
<organism evidence="10 11">
    <name type="scientific">Platanthera guangdongensis</name>
    <dbReference type="NCBI Taxonomy" id="2320717"/>
    <lineage>
        <taxon>Eukaryota</taxon>
        <taxon>Viridiplantae</taxon>
        <taxon>Streptophyta</taxon>
        <taxon>Embryophyta</taxon>
        <taxon>Tracheophyta</taxon>
        <taxon>Spermatophyta</taxon>
        <taxon>Magnoliopsida</taxon>
        <taxon>Liliopsida</taxon>
        <taxon>Asparagales</taxon>
        <taxon>Orchidaceae</taxon>
        <taxon>Orchidoideae</taxon>
        <taxon>Orchideae</taxon>
        <taxon>Orchidinae</taxon>
        <taxon>Platanthera</taxon>
    </lineage>
</organism>
<evidence type="ECO:0000259" key="9">
    <source>
        <dbReference type="PROSITE" id="PS50011"/>
    </source>
</evidence>
<dbReference type="Pfam" id="PF07714">
    <property type="entry name" value="PK_Tyr_Ser-Thr"/>
    <property type="match status" value="1"/>
</dbReference>
<dbReference type="InterPro" id="IPR001245">
    <property type="entry name" value="Ser-Thr/Tyr_kinase_cat_dom"/>
</dbReference>
<keyword evidence="4" id="KW-0547">Nucleotide-binding</keyword>
<dbReference type="PROSITE" id="PS50011">
    <property type="entry name" value="PROTEIN_KINASE_DOM"/>
    <property type="match status" value="1"/>
</dbReference>
<evidence type="ECO:0000256" key="8">
    <source>
        <dbReference type="ARBA" id="ARBA00048679"/>
    </source>
</evidence>
<dbReference type="Gene3D" id="1.10.510.10">
    <property type="entry name" value="Transferase(Phosphotransferase) domain 1"/>
    <property type="match status" value="1"/>
</dbReference>
<keyword evidence="11" id="KW-1185">Reference proteome</keyword>
<evidence type="ECO:0000256" key="1">
    <source>
        <dbReference type="ARBA" id="ARBA00012513"/>
    </source>
</evidence>
<reference evidence="10 11" key="1">
    <citation type="journal article" date="2022" name="Nat. Plants">
        <title>Genomes of leafy and leafless Platanthera orchids illuminate the evolution of mycoheterotrophy.</title>
        <authorList>
            <person name="Li M.H."/>
            <person name="Liu K.W."/>
            <person name="Li Z."/>
            <person name="Lu H.C."/>
            <person name="Ye Q.L."/>
            <person name="Zhang D."/>
            <person name="Wang J.Y."/>
            <person name="Li Y.F."/>
            <person name="Zhong Z.M."/>
            <person name="Liu X."/>
            <person name="Yu X."/>
            <person name="Liu D.K."/>
            <person name="Tu X.D."/>
            <person name="Liu B."/>
            <person name="Hao Y."/>
            <person name="Liao X.Y."/>
            <person name="Jiang Y.T."/>
            <person name="Sun W.H."/>
            <person name="Chen J."/>
            <person name="Chen Y.Q."/>
            <person name="Ai Y."/>
            <person name="Zhai J.W."/>
            <person name="Wu S.S."/>
            <person name="Zhou Z."/>
            <person name="Hsiao Y.Y."/>
            <person name="Wu W.L."/>
            <person name="Chen Y.Y."/>
            <person name="Lin Y.F."/>
            <person name="Hsu J.L."/>
            <person name="Li C.Y."/>
            <person name="Wang Z.W."/>
            <person name="Zhao X."/>
            <person name="Zhong W.Y."/>
            <person name="Ma X.K."/>
            <person name="Ma L."/>
            <person name="Huang J."/>
            <person name="Chen G.Z."/>
            <person name="Huang M.Z."/>
            <person name="Huang L."/>
            <person name="Peng D.H."/>
            <person name="Luo Y.B."/>
            <person name="Zou S.Q."/>
            <person name="Chen S.P."/>
            <person name="Lan S."/>
            <person name="Tsai W.C."/>
            <person name="Van de Peer Y."/>
            <person name="Liu Z.J."/>
        </authorList>
    </citation>
    <scope>NUCLEOTIDE SEQUENCE [LARGE SCALE GENOMIC DNA]</scope>
    <source>
        <strain evidence="10">Lor288</strain>
    </source>
</reference>
<evidence type="ECO:0000256" key="3">
    <source>
        <dbReference type="ARBA" id="ARBA00022679"/>
    </source>
</evidence>
<dbReference type="EMBL" id="JBBWWR010000013">
    <property type="protein sequence ID" value="KAK8955577.1"/>
    <property type="molecule type" value="Genomic_DNA"/>
</dbReference>